<organism evidence="2 3">
    <name type="scientific">Rhizorhabdus histidinilytica</name>
    <dbReference type="NCBI Taxonomy" id="439228"/>
    <lineage>
        <taxon>Bacteria</taxon>
        <taxon>Pseudomonadati</taxon>
        <taxon>Pseudomonadota</taxon>
        <taxon>Alphaproteobacteria</taxon>
        <taxon>Sphingomonadales</taxon>
        <taxon>Sphingomonadaceae</taxon>
        <taxon>Rhizorhabdus</taxon>
    </lineage>
</organism>
<dbReference type="InterPro" id="IPR032710">
    <property type="entry name" value="NTF2-like_dom_sf"/>
</dbReference>
<sequence length="126" mass="14162">MSIEENSSIARRFIETMHEGHFDLLAEDGTFWVSGSTPFSGTKTKPEMVALFEALKTISDDRLVMRITSMTAQDDRVALEAEAGMTLHNGRRYANQYNTLLVIRDGLVRSVKEYSDTAHMLEIFGA</sequence>
<gene>
    <name evidence="2" type="ORF">SAMN06295920_12030</name>
</gene>
<evidence type="ECO:0000259" key="1">
    <source>
        <dbReference type="Pfam" id="PF12680"/>
    </source>
</evidence>
<dbReference type="Pfam" id="PF12680">
    <property type="entry name" value="SnoaL_2"/>
    <property type="match status" value="1"/>
</dbReference>
<dbReference type="Gene3D" id="3.10.450.50">
    <property type="match status" value="1"/>
</dbReference>
<name>A0A1T5GUR6_9SPHN</name>
<dbReference type="RefSeq" id="WP_079650958.1">
    <property type="nucleotide sequence ID" value="NZ_FUYM01000020.1"/>
</dbReference>
<dbReference type="SUPFAM" id="SSF54427">
    <property type="entry name" value="NTF2-like"/>
    <property type="match status" value="1"/>
</dbReference>
<proteinExistence type="predicted"/>
<accession>A0A1T5GUR6</accession>
<evidence type="ECO:0000313" key="3">
    <source>
        <dbReference type="Proteomes" id="UP000189818"/>
    </source>
</evidence>
<feature type="domain" description="SnoaL-like" evidence="1">
    <location>
        <begin position="11"/>
        <end position="109"/>
    </location>
</feature>
<dbReference type="InterPro" id="IPR037401">
    <property type="entry name" value="SnoaL-like"/>
</dbReference>
<keyword evidence="3" id="KW-1185">Reference proteome</keyword>
<protein>
    <recommendedName>
        <fullName evidence="1">SnoaL-like domain-containing protein</fullName>
    </recommendedName>
</protein>
<dbReference type="STRING" id="439228.SAMN06295920_12030"/>
<dbReference type="EMBL" id="FUYM01000020">
    <property type="protein sequence ID" value="SKC12136.1"/>
    <property type="molecule type" value="Genomic_DNA"/>
</dbReference>
<evidence type="ECO:0000313" key="2">
    <source>
        <dbReference type="EMBL" id="SKC12136.1"/>
    </source>
</evidence>
<reference evidence="3" key="1">
    <citation type="submission" date="2017-02" db="EMBL/GenBank/DDBJ databases">
        <authorList>
            <person name="Varghese N."/>
            <person name="Submissions S."/>
        </authorList>
    </citation>
    <scope>NUCLEOTIDE SEQUENCE [LARGE SCALE GENOMIC DNA]</scope>
    <source>
        <strain evidence="3">UM2</strain>
    </source>
</reference>
<dbReference type="OrthoDB" id="7061942at2"/>
<dbReference type="AlphaFoldDB" id="A0A1T5GUR6"/>
<dbReference type="Proteomes" id="UP000189818">
    <property type="component" value="Unassembled WGS sequence"/>
</dbReference>